<dbReference type="STRING" id="212667.VFDL14_11100"/>
<proteinExistence type="predicted"/>
<dbReference type="OrthoDB" id="9813569at2"/>
<dbReference type="EMBL" id="JFFR01000033">
    <property type="protein sequence ID" value="KDN26429.1"/>
    <property type="molecule type" value="Genomic_DNA"/>
</dbReference>
<name>A0A066UQJ3_9VIBR</name>
<dbReference type="GO" id="GO:0005829">
    <property type="term" value="C:cytosol"/>
    <property type="evidence" value="ECO:0007669"/>
    <property type="project" value="TreeGrafter"/>
</dbReference>
<dbReference type="GO" id="GO:0006796">
    <property type="term" value="P:phosphate-containing compound metabolic process"/>
    <property type="evidence" value="ECO:0007669"/>
    <property type="project" value="UniProtKB-ARBA"/>
</dbReference>
<accession>A0A066UQJ3</accession>
<keyword evidence="5" id="KW-1185">Reference proteome</keyword>
<dbReference type="InterPro" id="IPR011611">
    <property type="entry name" value="PfkB_dom"/>
</dbReference>
<keyword evidence="1" id="KW-0808">Transferase</keyword>
<dbReference type="GO" id="GO:0016301">
    <property type="term" value="F:kinase activity"/>
    <property type="evidence" value="ECO:0007669"/>
    <property type="project" value="UniProtKB-KW"/>
</dbReference>
<dbReference type="AlphaFoldDB" id="A0A066UQJ3"/>
<evidence type="ECO:0000313" key="5">
    <source>
        <dbReference type="Proteomes" id="UP000027219"/>
    </source>
</evidence>
<dbReference type="PRINTS" id="PR00990">
    <property type="entry name" value="RIBOKINASE"/>
</dbReference>
<dbReference type="RefSeq" id="WP_032553704.1">
    <property type="nucleotide sequence ID" value="NZ_JBEEAX010000004.1"/>
</dbReference>
<dbReference type="PANTHER" id="PTHR10584:SF166">
    <property type="entry name" value="RIBOKINASE"/>
    <property type="match status" value="1"/>
</dbReference>
<evidence type="ECO:0000259" key="3">
    <source>
        <dbReference type="Pfam" id="PF00294"/>
    </source>
</evidence>
<dbReference type="Proteomes" id="UP000027219">
    <property type="component" value="Unassembled WGS sequence"/>
</dbReference>
<gene>
    <name evidence="4" type="ORF">VFDL14_11100</name>
</gene>
<dbReference type="Gene3D" id="3.40.1190.20">
    <property type="match status" value="1"/>
</dbReference>
<dbReference type="SUPFAM" id="SSF53613">
    <property type="entry name" value="Ribokinase-like"/>
    <property type="match status" value="1"/>
</dbReference>
<evidence type="ECO:0000256" key="1">
    <source>
        <dbReference type="ARBA" id="ARBA00022679"/>
    </source>
</evidence>
<feature type="domain" description="Carbohydrate kinase PfkB" evidence="3">
    <location>
        <begin position="3"/>
        <end position="278"/>
    </location>
</feature>
<evidence type="ECO:0000313" key="4">
    <source>
        <dbReference type="EMBL" id="KDN26429.1"/>
    </source>
</evidence>
<dbReference type="Pfam" id="PF00294">
    <property type="entry name" value="PfkB"/>
    <property type="match status" value="1"/>
</dbReference>
<protein>
    <submittedName>
        <fullName evidence="4">Sugar kinase</fullName>
    </submittedName>
</protein>
<reference evidence="4 5" key="1">
    <citation type="submission" date="2014-02" db="EMBL/GenBank/DDBJ databases">
        <title>Vibrio fortis Dalian14 Genome Sequencing.</title>
        <authorList>
            <person name="Wang Y."/>
            <person name="Song L."/>
            <person name="Liu G."/>
            <person name="Ding J."/>
        </authorList>
    </citation>
    <scope>NUCLEOTIDE SEQUENCE [LARGE SCALE GENOMIC DNA]</scope>
    <source>
        <strain evidence="4 5">Dalian14</strain>
    </source>
</reference>
<organism evidence="4 5">
    <name type="scientific">Vibrio fortis</name>
    <dbReference type="NCBI Taxonomy" id="212667"/>
    <lineage>
        <taxon>Bacteria</taxon>
        <taxon>Pseudomonadati</taxon>
        <taxon>Pseudomonadota</taxon>
        <taxon>Gammaproteobacteria</taxon>
        <taxon>Vibrionales</taxon>
        <taxon>Vibrionaceae</taxon>
        <taxon>Vibrio</taxon>
    </lineage>
</organism>
<dbReference type="PANTHER" id="PTHR10584">
    <property type="entry name" value="SUGAR KINASE"/>
    <property type="match status" value="1"/>
</dbReference>
<dbReference type="InterPro" id="IPR029056">
    <property type="entry name" value="Ribokinase-like"/>
</dbReference>
<sequence>MGNCVFIGRSTIDLMSFVEVMPGPDQKVNAIADFIGGGGSALNAAVACNALGSDVHLWTCLGKEHLYKSIVTAELNEHEISVVDLSLDDEYQLPLSNIISAKQTASRLIVNASQPDCEQVVSLDPKWLDNAKLVLLDQYEHPFVSTNVQALAEFTGDIVLDAGTWKSHSELFLSLCTIPIVSEEFTNGDKEKMQELCDQYGIKKWAMTLGDKGVFYSDESGSGLIPAPKVDAIDTLGAGDIFHGAFCHYYSENQDFRGSLKKASHIAALSCTELGTRSWLKHIR</sequence>
<evidence type="ECO:0000256" key="2">
    <source>
        <dbReference type="ARBA" id="ARBA00022777"/>
    </source>
</evidence>
<keyword evidence="2 4" id="KW-0418">Kinase</keyword>
<comment type="caution">
    <text evidence="4">The sequence shown here is derived from an EMBL/GenBank/DDBJ whole genome shotgun (WGS) entry which is preliminary data.</text>
</comment>
<dbReference type="InterPro" id="IPR002139">
    <property type="entry name" value="Ribo/fructo_kinase"/>
</dbReference>